<proteinExistence type="predicted"/>
<dbReference type="AlphaFoldDB" id="A0A2T3AL29"/>
<accession>A0A2T3AL29</accession>
<feature type="region of interest" description="Disordered" evidence="1">
    <location>
        <begin position="69"/>
        <end position="93"/>
    </location>
</feature>
<dbReference type="Proteomes" id="UP000241462">
    <property type="component" value="Unassembled WGS sequence"/>
</dbReference>
<gene>
    <name evidence="3" type="ORF">BD289DRAFT_421862</name>
</gene>
<dbReference type="EMBL" id="KZ678377">
    <property type="protein sequence ID" value="PSS02398.1"/>
    <property type="molecule type" value="Genomic_DNA"/>
</dbReference>
<keyword evidence="2" id="KW-1133">Transmembrane helix</keyword>
<reference evidence="3 4" key="1">
    <citation type="journal article" date="2018" name="Mycol. Prog.">
        <title>Coniella lustricola, a new species from submerged detritus.</title>
        <authorList>
            <person name="Raudabaugh D.B."/>
            <person name="Iturriaga T."/>
            <person name="Carver A."/>
            <person name="Mondo S."/>
            <person name="Pangilinan J."/>
            <person name="Lipzen A."/>
            <person name="He G."/>
            <person name="Amirebrahimi M."/>
            <person name="Grigoriev I.V."/>
            <person name="Miller A.N."/>
        </authorList>
    </citation>
    <scope>NUCLEOTIDE SEQUENCE [LARGE SCALE GENOMIC DNA]</scope>
    <source>
        <strain evidence="3 4">B22-T-1</strain>
    </source>
</reference>
<evidence type="ECO:0000256" key="2">
    <source>
        <dbReference type="SAM" id="Phobius"/>
    </source>
</evidence>
<keyword evidence="2" id="KW-0812">Transmembrane</keyword>
<dbReference type="InParanoid" id="A0A2T3AL29"/>
<feature type="transmembrane region" description="Helical" evidence="2">
    <location>
        <begin position="12"/>
        <end position="31"/>
    </location>
</feature>
<organism evidence="3 4">
    <name type="scientific">Coniella lustricola</name>
    <dbReference type="NCBI Taxonomy" id="2025994"/>
    <lineage>
        <taxon>Eukaryota</taxon>
        <taxon>Fungi</taxon>
        <taxon>Dikarya</taxon>
        <taxon>Ascomycota</taxon>
        <taxon>Pezizomycotina</taxon>
        <taxon>Sordariomycetes</taxon>
        <taxon>Sordariomycetidae</taxon>
        <taxon>Diaporthales</taxon>
        <taxon>Schizoparmaceae</taxon>
        <taxon>Coniella</taxon>
    </lineage>
</organism>
<keyword evidence="2" id="KW-0472">Membrane</keyword>
<sequence>MLDLMALSSLPLSHFFAVLCFAYMYSVSCAFRSDLLLRPSFGPNTHKHKTYAAFLHHPLRACYRLSSRHKPRGRSCPLIRSRPQKPLLANQLG</sequence>
<evidence type="ECO:0000313" key="4">
    <source>
        <dbReference type="Proteomes" id="UP000241462"/>
    </source>
</evidence>
<evidence type="ECO:0000313" key="3">
    <source>
        <dbReference type="EMBL" id="PSS02398.1"/>
    </source>
</evidence>
<protein>
    <submittedName>
        <fullName evidence="3">Uncharacterized protein</fullName>
    </submittedName>
</protein>
<evidence type="ECO:0000256" key="1">
    <source>
        <dbReference type="SAM" id="MobiDB-lite"/>
    </source>
</evidence>
<name>A0A2T3AL29_9PEZI</name>
<keyword evidence="4" id="KW-1185">Reference proteome</keyword>